<comment type="caution">
    <text evidence="4">The sequence shown here is derived from an EMBL/GenBank/DDBJ whole genome shotgun (WGS) entry which is preliminary data.</text>
</comment>
<reference evidence="4 5" key="1">
    <citation type="submission" date="2019-03" db="EMBL/GenBank/DDBJ databases">
        <title>Genomics of glacier-inhabiting Cryobacterium strains.</title>
        <authorList>
            <person name="Liu Q."/>
            <person name="Xin Y.-H."/>
        </authorList>
    </citation>
    <scope>NUCLEOTIDE SEQUENCE [LARGE SCALE GENOMIC DNA]</scope>
    <source>
        <strain evidence="4 5">Hh4</strain>
    </source>
</reference>
<dbReference type="Pfam" id="PF00563">
    <property type="entry name" value="EAL"/>
    <property type="match status" value="1"/>
</dbReference>
<dbReference type="SMART" id="SM00267">
    <property type="entry name" value="GGDEF"/>
    <property type="match status" value="1"/>
</dbReference>
<gene>
    <name evidence="4" type="ORF">E3T48_06405</name>
</gene>
<dbReference type="InterPro" id="IPR043128">
    <property type="entry name" value="Rev_trsase/Diguanyl_cyclase"/>
</dbReference>
<accession>A0A4V3IVK5</accession>
<name>A0A4V3IVK5_9MICO</name>
<dbReference type="PROSITE" id="PS50883">
    <property type="entry name" value="EAL"/>
    <property type="match status" value="1"/>
</dbReference>
<evidence type="ECO:0000259" key="3">
    <source>
        <dbReference type="PROSITE" id="PS50887"/>
    </source>
</evidence>
<dbReference type="InterPro" id="IPR000160">
    <property type="entry name" value="GGDEF_dom"/>
</dbReference>
<dbReference type="SUPFAM" id="SSF141868">
    <property type="entry name" value="EAL domain-like"/>
    <property type="match status" value="1"/>
</dbReference>
<dbReference type="PROSITE" id="PS50887">
    <property type="entry name" value="GGDEF"/>
    <property type="match status" value="1"/>
</dbReference>
<dbReference type="EMBL" id="SOHH01000056">
    <property type="protein sequence ID" value="TFD79199.1"/>
    <property type="molecule type" value="Genomic_DNA"/>
</dbReference>
<dbReference type="AlphaFoldDB" id="A0A4V3IVK5"/>
<dbReference type="InterPro" id="IPR035919">
    <property type="entry name" value="EAL_sf"/>
</dbReference>
<sequence length="594" mass="63932">MSTILGTDPGRDNRVVCLADLATSVQIISAATPVTEIDRVFRADRQLRSLVVQDGGGYFLLSREQVEFTLTGRLGYGRVLHARSMARQMVSENSFFLPGAMTLATAAQRVLELPEDNRYRDVLVLTDDGPRVVSVSQIFERLSADFRYAALHDSLTGLPNRRQLEERGVASIEDAGDMTRLAVLYIDLDGFKAINDTFGHQTGDEILVGFAERLRHIVRPTDVLARLGGDEFAVLLVDVDEGQLRAIADRVVLGATVPFVCDGHLLHVSASVGIAMAGDVAAEQELSRLDALLRHADGAMLKAKQAGKRQVARLDGHGEAAPIVRNALIRRRLPEAFETHAFSLHYQPQLDLASGDCSAVEALLRWTDPVLGSVSPAEFIPIMELSGDIHRIGQRIINEVCAQARLWVVAGTPRRVAVNVSPLQLAARTIVPELLEALVRHGVAPELIQVEITEGAAITDLPRAIGQLQQLRDAGISIALDDYGTGFSSLALLRSLPLTTVKIDKTFIDNIDSSPADALLVGGVIDTAHALGLTVTAEGVERPCQLQLLRDLGCDAVQGYLISRPVTPHDLPPTCTSDATAPSDSGGPGTGLMV</sequence>
<evidence type="ECO:0000256" key="1">
    <source>
        <dbReference type="SAM" id="MobiDB-lite"/>
    </source>
</evidence>
<dbReference type="RefSeq" id="WP_134523001.1">
    <property type="nucleotide sequence ID" value="NZ_SOHH01000056.1"/>
</dbReference>
<dbReference type="Gene3D" id="3.20.20.450">
    <property type="entry name" value="EAL domain"/>
    <property type="match status" value="1"/>
</dbReference>
<feature type="compositionally biased region" description="Polar residues" evidence="1">
    <location>
        <begin position="574"/>
        <end position="583"/>
    </location>
</feature>
<evidence type="ECO:0000259" key="2">
    <source>
        <dbReference type="PROSITE" id="PS50883"/>
    </source>
</evidence>
<protein>
    <submittedName>
        <fullName evidence="4">Bifunctional diguanylate cyclase/phosphodiesterase</fullName>
    </submittedName>
</protein>
<dbReference type="OrthoDB" id="23692at2"/>
<dbReference type="SMART" id="SM00052">
    <property type="entry name" value="EAL"/>
    <property type="match status" value="1"/>
</dbReference>
<dbReference type="Proteomes" id="UP000298313">
    <property type="component" value="Unassembled WGS sequence"/>
</dbReference>
<dbReference type="InterPro" id="IPR052155">
    <property type="entry name" value="Biofilm_reg_signaling"/>
</dbReference>
<dbReference type="PANTHER" id="PTHR44757:SF2">
    <property type="entry name" value="BIOFILM ARCHITECTURE MAINTENANCE PROTEIN MBAA"/>
    <property type="match status" value="1"/>
</dbReference>
<feature type="region of interest" description="Disordered" evidence="1">
    <location>
        <begin position="571"/>
        <end position="594"/>
    </location>
</feature>
<dbReference type="NCBIfam" id="TIGR00254">
    <property type="entry name" value="GGDEF"/>
    <property type="match status" value="1"/>
</dbReference>
<dbReference type="FunFam" id="3.30.70.270:FF:000001">
    <property type="entry name" value="Diguanylate cyclase domain protein"/>
    <property type="match status" value="1"/>
</dbReference>
<dbReference type="Pfam" id="PF00990">
    <property type="entry name" value="GGDEF"/>
    <property type="match status" value="1"/>
</dbReference>
<proteinExistence type="predicted"/>
<organism evidence="4 5">
    <name type="scientific">Cryobacterium fucosi</name>
    <dbReference type="NCBI Taxonomy" id="1259157"/>
    <lineage>
        <taxon>Bacteria</taxon>
        <taxon>Bacillati</taxon>
        <taxon>Actinomycetota</taxon>
        <taxon>Actinomycetes</taxon>
        <taxon>Micrococcales</taxon>
        <taxon>Microbacteriaceae</taxon>
        <taxon>Cryobacterium</taxon>
    </lineage>
</organism>
<evidence type="ECO:0000313" key="4">
    <source>
        <dbReference type="EMBL" id="TFD79199.1"/>
    </source>
</evidence>
<keyword evidence="5" id="KW-1185">Reference proteome</keyword>
<dbReference type="SUPFAM" id="SSF55073">
    <property type="entry name" value="Nucleotide cyclase"/>
    <property type="match status" value="1"/>
</dbReference>
<feature type="domain" description="EAL" evidence="2">
    <location>
        <begin position="326"/>
        <end position="579"/>
    </location>
</feature>
<dbReference type="Gene3D" id="3.30.70.270">
    <property type="match status" value="1"/>
</dbReference>
<evidence type="ECO:0000313" key="5">
    <source>
        <dbReference type="Proteomes" id="UP000298313"/>
    </source>
</evidence>
<dbReference type="InterPro" id="IPR029787">
    <property type="entry name" value="Nucleotide_cyclase"/>
</dbReference>
<dbReference type="InterPro" id="IPR001633">
    <property type="entry name" value="EAL_dom"/>
</dbReference>
<dbReference type="CDD" id="cd01948">
    <property type="entry name" value="EAL"/>
    <property type="match status" value="1"/>
</dbReference>
<dbReference type="CDD" id="cd01949">
    <property type="entry name" value="GGDEF"/>
    <property type="match status" value="1"/>
</dbReference>
<feature type="domain" description="GGDEF" evidence="3">
    <location>
        <begin position="179"/>
        <end position="316"/>
    </location>
</feature>
<dbReference type="PANTHER" id="PTHR44757">
    <property type="entry name" value="DIGUANYLATE CYCLASE DGCP"/>
    <property type="match status" value="1"/>
</dbReference>